<dbReference type="Gene3D" id="3.20.20.80">
    <property type="entry name" value="Glycosidases"/>
    <property type="match status" value="1"/>
</dbReference>
<evidence type="ECO:0000259" key="2">
    <source>
        <dbReference type="PROSITE" id="PS51175"/>
    </source>
</evidence>
<dbReference type="EMBL" id="AP022870">
    <property type="protein sequence ID" value="BCB75089.1"/>
    <property type="molecule type" value="Genomic_DNA"/>
</dbReference>
<evidence type="ECO:0000313" key="3">
    <source>
        <dbReference type="EMBL" id="BCB75089.1"/>
    </source>
</evidence>
<dbReference type="InterPro" id="IPR008979">
    <property type="entry name" value="Galactose-bd-like_sf"/>
</dbReference>
<dbReference type="Proteomes" id="UP000502508">
    <property type="component" value="Chromosome"/>
</dbReference>
<keyword evidence="4" id="KW-1185">Reference proteome</keyword>
<evidence type="ECO:0000256" key="1">
    <source>
        <dbReference type="SAM" id="MobiDB-lite"/>
    </source>
</evidence>
<reference evidence="3 4" key="1">
    <citation type="submission" date="2020-03" db="EMBL/GenBank/DDBJ databases">
        <title>Whole genome shotgun sequence of Phytohabitans flavus NBRC 107702.</title>
        <authorList>
            <person name="Komaki H."/>
            <person name="Tamura T."/>
        </authorList>
    </citation>
    <scope>NUCLEOTIDE SEQUENCE [LARGE SCALE GENOMIC DNA]</scope>
    <source>
        <strain evidence="3 4">NBRC 107702</strain>
    </source>
</reference>
<accession>A0A6F8XMS1</accession>
<feature type="domain" description="CBM6" evidence="2">
    <location>
        <begin position="495"/>
        <end position="628"/>
    </location>
</feature>
<protein>
    <recommendedName>
        <fullName evidence="2">CBM6 domain-containing protein</fullName>
    </recommendedName>
</protein>
<gene>
    <name evidence="3" type="ORF">Pflav_014990</name>
</gene>
<dbReference type="SUPFAM" id="SSF49785">
    <property type="entry name" value="Galactose-binding domain-like"/>
    <property type="match status" value="1"/>
</dbReference>
<proteinExistence type="predicted"/>
<dbReference type="Gene3D" id="2.60.120.260">
    <property type="entry name" value="Galactose-binding domain-like"/>
    <property type="match status" value="1"/>
</dbReference>
<dbReference type="RefSeq" id="WP_232071044.1">
    <property type="nucleotide sequence ID" value="NZ_AP022870.1"/>
</dbReference>
<feature type="region of interest" description="Disordered" evidence="1">
    <location>
        <begin position="29"/>
        <end position="58"/>
    </location>
</feature>
<dbReference type="SUPFAM" id="SSF51445">
    <property type="entry name" value="(Trans)glycosidases"/>
    <property type="match status" value="1"/>
</dbReference>
<dbReference type="PROSITE" id="PS51175">
    <property type="entry name" value="CBM6"/>
    <property type="match status" value="1"/>
</dbReference>
<organism evidence="3 4">
    <name type="scientific">Phytohabitans flavus</name>
    <dbReference type="NCBI Taxonomy" id="1076124"/>
    <lineage>
        <taxon>Bacteria</taxon>
        <taxon>Bacillati</taxon>
        <taxon>Actinomycetota</taxon>
        <taxon>Actinomycetes</taxon>
        <taxon>Micromonosporales</taxon>
        <taxon>Micromonosporaceae</taxon>
    </lineage>
</organism>
<sequence length="628" mass="66949">MRLPRATTAAPLFDGVTYASERFPGVVLRSQHAHDRQDHGRPVQRGAAPAALGPSRGGTLVRSSRVPAAALAVAVTASLACVGLTEGPASAANSTLTVNAASPFRPVSHVGAGGLYALAENNRPADNMLLPLKLNTLTQPAPRVGQRPNGQPPGGDALLVAPQAGRVGAGEYIRMPDIYPNFPYQWVSWNDWLSKVDTQVNDRLAATSTSNIAGWELWNEPDYTWNTSAAGDFSAGWVRTYQRVRARDALTPIVGPSTASYNESWMRSFLTNARNNNALPDIICWHELQTSANIAAHIANYRALEASLGISPRRISINEYATPTEIDQPGPVASYIAKFERGGVDNAERAFWYEYGTVNGLTVNNQPTGSWWLYKWYGDMAGNMVTTTPRAQTGMDGFASHDPTRRIVSVVFGGESGTNFVRVTGLSSLGNQVRVLVESTPASGRFTQVATPTTISNTTAAVTNGEMTVTVPNMSATSGYHIVIQPTSGVPSYQQRYEAENAAIFRANRFGSSSASAGAYVGQIDNTGDPRTASYVDFIVNVPTARAYTMRIGYANATGATATHGVAYNGGGWSTVSYPPTGAWGQFGATVSTGVNLRAGYNVIRLAKGAPFFGGGTGYAELDYIELI</sequence>
<name>A0A6F8XMS1_9ACTN</name>
<dbReference type="AlphaFoldDB" id="A0A6F8XMS1"/>
<dbReference type="InterPro" id="IPR005084">
    <property type="entry name" value="CBM6"/>
</dbReference>
<dbReference type="GO" id="GO:0030246">
    <property type="term" value="F:carbohydrate binding"/>
    <property type="evidence" value="ECO:0007669"/>
    <property type="project" value="InterPro"/>
</dbReference>
<dbReference type="InterPro" id="IPR017853">
    <property type="entry name" value="GH"/>
</dbReference>
<feature type="compositionally biased region" description="Basic and acidic residues" evidence="1">
    <location>
        <begin position="32"/>
        <end position="41"/>
    </location>
</feature>
<reference evidence="3 4" key="2">
    <citation type="submission" date="2020-03" db="EMBL/GenBank/DDBJ databases">
        <authorList>
            <person name="Ichikawa N."/>
            <person name="Kimura A."/>
            <person name="Kitahashi Y."/>
            <person name="Uohara A."/>
        </authorList>
    </citation>
    <scope>NUCLEOTIDE SEQUENCE [LARGE SCALE GENOMIC DNA]</scope>
    <source>
        <strain evidence="3 4">NBRC 107702</strain>
    </source>
</reference>
<dbReference type="KEGG" id="pfla:Pflav_014990"/>
<evidence type="ECO:0000313" key="4">
    <source>
        <dbReference type="Proteomes" id="UP000502508"/>
    </source>
</evidence>